<accession>A0AAD4LK35</accession>
<keyword evidence="4" id="KW-0238">DNA-binding</keyword>
<comment type="subcellular location">
    <subcellularLocation>
        <location evidence="1">Nucleus</location>
    </subcellularLocation>
</comment>
<protein>
    <recommendedName>
        <fullName evidence="8">Zn(2)-C6 fungal-type domain-containing protein</fullName>
    </recommendedName>
</protein>
<dbReference type="Proteomes" id="UP001201163">
    <property type="component" value="Unassembled WGS sequence"/>
</dbReference>
<evidence type="ECO:0000256" key="4">
    <source>
        <dbReference type="ARBA" id="ARBA00023125"/>
    </source>
</evidence>
<keyword evidence="6" id="KW-0539">Nucleus</keyword>
<dbReference type="InterPro" id="IPR001138">
    <property type="entry name" value="Zn2Cys6_DnaBD"/>
</dbReference>
<evidence type="ECO:0000256" key="5">
    <source>
        <dbReference type="ARBA" id="ARBA00023163"/>
    </source>
</evidence>
<dbReference type="SUPFAM" id="SSF57701">
    <property type="entry name" value="Zn2/Cys6 DNA-binding domain"/>
    <property type="match status" value="1"/>
</dbReference>
<organism evidence="9 10">
    <name type="scientific">Lactarius akahatsu</name>
    <dbReference type="NCBI Taxonomy" id="416441"/>
    <lineage>
        <taxon>Eukaryota</taxon>
        <taxon>Fungi</taxon>
        <taxon>Dikarya</taxon>
        <taxon>Basidiomycota</taxon>
        <taxon>Agaricomycotina</taxon>
        <taxon>Agaricomycetes</taxon>
        <taxon>Russulales</taxon>
        <taxon>Russulaceae</taxon>
        <taxon>Lactarius</taxon>
    </lineage>
</organism>
<evidence type="ECO:0000256" key="7">
    <source>
        <dbReference type="SAM" id="MobiDB-lite"/>
    </source>
</evidence>
<dbReference type="InterPro" id="IPR036864">
    <property type="entry name" value="Zn2-C6_fun-type_DNA-bd_sf"/>
</dbReference>
<evidence type="ECO:0000313" key="9">
    <source>
        <dbReference type="EMBL" id="KAH8993965.1"/>
    </source>
</evidence>
<dbReference type="PANTHER" id="PTHR31845">
    <property type="entry name" value="FINGER DOMAIN PROTEIN, PUTATIVE-RELATED"/>
    <property type="match status" value="1"/>
</dbReference>
<sequence>MSLSPTDSTLASPVIPSKRRRAHTNQQSPPLMDESSTASGATPGHIPKRGARACTACRKGKNRCEGEAPCRRCQLSGQPCIFEKPEKKNGQLLSTASVERLSRLEGQYVVMQSQMIGLQTSLDRILAAVTQPGAPGVMPPGPPPIYPQTLREGPGPGYVTNVSGTRTGLDPQYDPALMQDQRPPGQRTFPPLPGFAPPPHKYATYGIVPSTAASSEDESEETLPRSTINAPIEALQGLANAAAEAAAAPSFSASSRVKKRKRTEPIPRNAFPHVVEKGLVSDVEAKELFHIFFSGCHLFIPIFDVSYDTYEGLMERSPWTFDAILAVAGKIKSGNNPPAPSFYKALEEAQGIARSSLFGPVVRKEAVQGMLLLAAWSTNGWLPSGHAMRMALDLGLHRALEKLADSNGKKRGEEEERDLVVSSRIWLCLYWFDHQMSLGTGRPIVLRDESSIRHCRVLLSHPMSSATDVRLISLVELVAQKTQIYETLTSMNGQVNHNTLAFIRRASEALDKWWRDCDELHRQTMDEDSLLVKILAGELHYAKLWLVCVALRGVSWDKMPFEQRELAFQAKDAASNCLSIFLCSQDYRAALRYAVHDSLVTAAFSGLFLLKMANLFPGELDLGSITSQVEQLAQLLSDVAAERYALTLRVMLANLRRKVGLAHPGGPGDAMVLGGQPQGQPFADPHAPPQPLVPPQQPPQPITMEELGLHFPQGAPAPPALHPADIPVWLQEQSLSDLGLPVNGSDGIFMNLSRGTGWPGEFAPMPEAW</sequence>
<feature type="region of interest" description="Disordered" evidence="7">
    <location>
        <begin position="1"/>
        <end position="49"/>
    </location>
</feature>
<proteinExistence type="predicted"/>
<comment type="caution">
    <text evidence="9">The sequence shown here is derived from an EMBL/GenBank/DDBJ whole genome shotgun (WGS) entry which is preliminary data.</text>
</comment>
<dbReference type="GO" id="GO:0006351">
    <property type="term" value="P:DNA-templated transcription"/>
    <property type="evidence" value="ECO:0007669"/>
    <property type="project" value="InterPro"/>
</dbReference>
<evidence type="ECO:0000256" key="2">
    <source>
        <dbReference type="ARBA" id="ARBA00022723"/>
    </source>
</evidence>
<dbReference type="SMART" id="SM00066">
    <property type="entry name" value="GAL4"/>
    <property type="match status" value="1"/>
</dbReference>
<feature type="domain" description="Zn(2)-C6 fungal-type" evidence="8">
    <location>
        <begin position="53"/>
        <end position="82"/>
    </location>
</feature>
<evidence type="ECO:0000313" key="10">
    <source>
        <dbReference type="Proteomes" id="UP001201163"/>
    </source>
</evidence>
<evidence type="ECO:0000256" key="6">
    <source>
        <dbReference type="ARBA" id="ARBA00023242"/>
    </source>
</evidence>
<dbReference type="GO" id="GO:0008270">
    <property type="term" value="F:zinc ion binding"/>
    <property type="evidence" value="ECO:0007669"/>
    <property type="project" value="InterPro"/>
</dbReference>
<dbReference type="GO" id="GO:0005634">
    <property type="term" value="C:nucleus"/>
    <property type="evidence" value="ECO:0007669"/>
    <property type="project" value="UniProtKB-SubCell"/>
</dbReference>
<dbReference type="AlphaFoldDB" id="A0AAD4LK35"/>
<dbReference type="PROSITE" id="PS50048">
    <property type="entry name" value="ZN2_CY6_FUNGAL_2"/>
    <property type="match status" value="1"/>
</dbReference>
<evidence type="ECO:0000259" key="8">
    <source>
        <dbReference type="PROSITE" id="PS50048"/>
    </source>
</evidence>
<dbReference type="EMBL" id="JAKELL010000016">
    <property type="protein sequence ID" value="KAH8993965.1"/>
    <property type="molecule type" value="Genomic_DNA"/>
</dbReference>
<feature type="compositionally biased region" description="Polar residues" evidence="7">
    <location>
        <begin position="1"/>
        <end position="11"/>
    </location>
</feature>
<dbReference type="PANTHER" id="PTHR31845:SF17">
    <property type="entry name" value="ZN(II)2CYS6 TRANSCRIPTION FACTOR (EUROFUNG)"/>
    <property type="match status" value="1"/>
</dbReference>
<dbReference type="CDD" id="cd00067">
    <property type="entry name" value="GAL4"/>
    <property type="match status" value="1"/>
</dbReference>
<dbReference type="Gene3D" id="4.10.240.10">
    <property type="entry name" value="Zn(2)-C6 fungal-type DNA-binding domain"/>
    <property type="match status" value="1"/>
</dbReference>
<dbReference type="InterPro" id="IPR007219">
    <property type="entry name" value="XnlR_reg_dom"/>
</dbReference>
<dbReference type="GO" id="GO:0000981">
    <property type="term" value="F:DNA-binding transcription factor activity, RNA polymerase II-specific"/>
    <property type="evidence" value="ECO:0007669"/>
    <property type="project" value="InterPro"/>
</dbReference>
<keyword evidence="10" id="KW-1185">Reference proteome</keyword>
<keyword evidence="2" id="KW-0479">Metal-binding</keyword>
<dbReference type="PROSITE" id="PS00463">
    <property type="entry name" value="ZN2_CY6_FUNGAL_1"/>
    <property type="match status" value="1"/>
</dbReference>
<dbReference type="Pfam" id="PF00172">
    <property type="entry name" value="Zn_clus"/>
    <property type="match status" value="1"/>
</dbReference>
<keyword evidence="5" id="KW-0804">Transcription</keyword>
<feature type="compositionally biased region" description="Polar residues" evidence="7">
    <location>
        <begin position="24"/>
        <end position="40"/>
    </location>
</feature>
<name>A0AAD4LK35_9AGAM</name>
<keyword evidence="3" id="KW-0805">Transcription regulation</keyword>
<dbReference type="Pfam" id="PF04082">
    <property type="entry name" value="Fungal_trans"/>
    <property type="match status" value="1"/>
</dbReference>
<reference evidence="9" key="1">
    <citation type="submission" date="2022-01" db="EMBL/GenBank/DDBJ databases">
        <title>Comparative genomics reveals a dynamic genome evolution in the ectomycorrhizal milk-cap (Lactarius) mushrooms.</title>
        <authorList>
            <consortium name="DOE Joint Genome Institute"/>
            <person name="Lebreton A."/>
            <person name="Tang N."/>
            <person name="Kuo A."/>
            <person name="LaButti K."/>
            <person name="Drula E."/>
            <person name="Barry K."/>
            <person name="Clum A."/>
            <person name="Lipzen A."/>
            <person name="Mousain D."/>
            <person name="Ng V."/>
            <person name="Wang R."/>
            <person name="Wang X."/>
            <person name="Dai Y."/>
            <person name="Henrissat B."/>
            <person name="Grigoriev I.V."/>
            <person name="Guerin-Laguette A."/>
            <person name="Yu F."/>
            <person name="Martin F.M."/>
        </authorList>
    </citation>
    <scope>NUCLEOTIDE SEQUENCE</scope>
    <source>
        <strain evidence="9">QP</strain>
    </source>
</reference>
<dbReference type="InterPro" id="IPR051089">
    <property type="entry name" value="prtT"/>
</dbReference>
<dbReference type="SMART" id="SM00906">
    <property type="entry name" value="Fungal_trans"/>
    <property type="match status" value="1"/>
</dbReference>
<dbReference type="GO" id="GO:0000976">
    <property type="term" value="F:transcription cis-regulatory region binding"/>
    <property type="evidence" value="ECO:0007669"/>
    <property type="project" value="TreeGrafter"/>
</dbReference>
<evidence type="ECO:0000256" key="1">
    <source>
        <dbReference type="ARBA" id="ARBA00004123"/>
    </source>
</evidence>
<gene>
    <name evidence="9" type="ORF">EDB92DRAFT_1978191</name>
</gene>
<dbReference type="CDD" id="cd12148">
    <property type="entry name" value="fungal_TF_MHR"/>
    <property type="match status" value="1"/>
</dbReference>
<evidence type="ECO:0000256" key="3">
    <source>
        <dbReference type="ARBA" id="ARBA00023015"/>
    </source>
</evidence>